<comment type="caution">
    <text evidence="5">The sequence shown here is derived from an EMBL/GenBank/DDBJ whole genome shotgun (WGS) entry which is preliminary data.</text>
</comment>
<feature type="compositionally biased region" description="Basic residues" evidence="2">
    <location>
        <begin position="88"/>
        <end position="100"/>
    </location>
</feature>
<dbReference type="SUPFAM" id="SSF46689">
    <property type="entry name" value="Homeodomain-like"/>
    <property type="match status" value="1"/>
</dbReference>
<dbReference type="Gene3D" id="2.40.50.40">
    <property type="match status" value="1"/>
</dbReference>
<feature type="compositionally biased region" description="Basic and acidic residues" evidence="2">
    <location>
        <begin position="109"/>
        <end position="119"/>
    </location>
</feature>
<organism evidence="5 6">
    <name type="scientific">Achaetomium macrosporum</name>
    <dbReference type="NCBI Taxonomy" id="79813"/>
    <lineage>
        <taxon>Eukaryota</taxon>
        <taxon>Fungi</taxon>
        <taxon>Dikarya</taxon>
        <taxon>Ascomycota</taxon>
        <taxon>Pezizomycotina</taxon>
        <taxon>Sordariomycetes</taxon>
        <taxon>Sordariomycetidae</taxon>
        <taxon>Sordariales</taxon>
        <taxon>Chaetomiaceae</taxon>
        <taxon>Achaetomium</taxon>
    </lineage>
</organism>
<dbReference type="SMART" id="SM00298">
    <property type="entry name" value="CHROMO"/>
    <property type="match status" value="1"/>
</dbReference>
<feature type="compositionally biased region" description="Low complexity" evidence="2">
    <location>
        <begin position="58"/>
        <end position="67"/>
    </location>
</feature>
<feature type="domain" description="Myb-like" evidence="4">
    <location>
        <begin position="199"/>
        <end position="248"/>
    </location>
</feature>
<evidence type="ECO:0000259" key="3">
    <source>
        <dbReference type="PROSITE" id="PS50013"/>
    </source>
</evidence>
<evidence type="ECO:0000313" key="6">
    <source>
        <dbReference type="Proteomes" id="UP001303760"/>
    </source>
</evidence>
<feature type="compositionally biased region" description="Basic and acidic residues" evidence="2">
    <location>
        <begin position="73"/>
        <end position="87"/>
    </location>
</feature>
<evidence type="ECO:0000313" key="5">
    <source>
        <dbReference type="EMBL" id="KAK4233638.1"/>
    </source>
</evidence>
<evidence type="ECO:0008006" key="7">
    <source>
        <dbReference type="Google" id="ProtNLM"/>
    </source>
</evidence>
<dbReference type="InterPro" id="IPR009057">
    <property type="entry name" value="Homeodomain-like_sf"/>
</dbReference>
<dbReference type="Proteomes" id="UP001303760">
    <property type="component" value="Unassembled WGS sequence"/>
</dbReference>
<dbReference type="Gene3D" id="1.10.10.60">
    <property type="entry name" value="Homeodomain-like"/>
    <property type="match status" value="1"/>
</dbReference>
<dbReference type="Pfam" id="PF00385">
    <property type="entry name" value="Chromo"/>
    <property type="match status" value="1"/>
</dbReference>
<proteinExistence type="predicted"/>
<dbReference type="InterPro" id="IPR001005">
    <property type="entry name" value="SANT/Myb"/>
</dbReference>
<evidence type="ECO:0000259" key="4">
    <source>
        <dbReference type="PROSITE" id="PS50090"/>
    </source>
</evidence>
<sequence>MQPSASQARPILQHPIGRRRLCDADDGEDYCPTVGSDAEYSEKDDVVRPPRRKRRRVSTVTVTTGRTASQRQTRPDRGDSLSREARRSSRRPKRQGKRGAAHPPSSRESTLERDPEADRAAAATFEEWPLGNAALKRVIMDGSPATFVVQFTWDPYAKHGTGHHRMENRSSVSAAKRHRPAKQRTARYVKDKDAPANSKPTSRRERYSPKDDKKIRQMKEQGLSWIAIAKHFPGRTAGAIEARYHAKLKTVGPCRNGARRLCDYPRAPSAVADDLGEEEEFPVEEICGDRKLDDGGVELLVKWKGGEETWEPYENLAETEALDRYERLHGQVSTYIA</sequence>
<feature type="compositionally biased region" description="Basic residues" evidence="2">
    <location>
        <begin position="175"/>
        <end position="187"/>
    </location>
</feature>
<feature type="region of interest" description="Disordered" evidence="2">
    <location>
        <begin position="159"/>
        <end position="214"/>
    </location>
</feature>
<feature type="domain" description="Chromo" evidence="3">
    <location>
        <begin position="281"/>
        <end position="337"/>
    </location>
</feature>
<comment type="subunit">
    <text evidence="1">Component of the NuA4 histone acetyltransferase complex.</text>
</comment>
<dbReference type="InterPro" id="IPR000953">
    <property type="entry name" value="Chromo/chromo_shadow_dom"/>
</dbReference>
<evidence type="ECO:0000256" key="2">
    <source>
        <dbReference type="SAM" id="MobiDB-lite"/>
    </source>
</evidence>
<keyword evidence="6" id="KW-1185">Reference proteome</keyword>
<accession>A0AAN7C1J7</accession>
<name>A0AAN7C1J7_9PEZI</name>
<dbReference type="GO" id="GO:0006338">
    <property type="term" value="P:chromatin remodeling"/>
    <property type="evidence" value="ECO:0007669"/>
    <property type="project" value="UniProtKB-ARBA"/>
</dbReference>
<feature type="compositionally biased region" description="Basic and acidic residues" evidence="2">
    <location>
        <begin position="202"/>
        <end position="214"/>
    </location>
</feature>
<dbReference type="PROSITE" id="PS50090">
    <property type="entry name" value="MYB_LIKE"/>
    <property type="match status" value="1"/>
</dbReference>
<dbReference type="PROSITE" id="PS50013">
    <property type="entry name" value="CHROMO_2"/>
    <property type="match status" value="1"/>
</dbReference>
<feature type="region of interest" description="Disordered" evidence="2">
    <location>
        <begin position="1"/>
        <end position="124"/>
    </location>
</feature>
<gene>
    <name evidence="5" type="ORF">C8A03DRAFT_19323</name>
</gene>
<protein>
    <recommendedName>
        <fullName evidence="7">Chromo domain-containing protein</fullName>
    </recommendedName>
</protein>
<dbReference type="InterPro" id="IPR016197">
    <property type="entry name" value="Chromo-like_dom_sf"/>
</dbReference>
<reference evidence="5" key="2">
    <citation type="submission" date="2023-05" db="EMBL/GenBank/DDBJ databases">
        <authorList>
            <consortium name="Lawrence Berkeley National Laboratory"/>
            <person name="Steindorff A."/>
            <person name="Hensen N."/>
            <person name="Bonometti L."/>
            <person name="Westerberg I."/>
            <person name="Brannstrom I.O."/>
            <person name="Guillou S."/>
            <person name="Cros-Aarteil S."/>
            <person name="Calhoun S."/>
            <person name="Haridas S."/>
            <person name="Kuo A."/>
            <person name="Mondo S."/>
            <person name="Pangilinan J."/>
            <person name="Riley R."/>
            <person name="Labutti K."/>
            <person name="Andreopoulos B."/>
            <person name="Lipzen A."/>
            <person name="Chen C."/>
            <person name="Yanf M."/>
            <person name="Daum C."/>
            <person name="Ng V."/>
            <person name="Clum A."/>
            <person name="Ohm R."/>
            <person name="Martin F."/>
            <person name="Silar P."/>
            <person name="Natvig D."/>
            <person name="Lalanne C."/>
            <person name="Gautier V."/>
            <person name="Ament-Velasquez S.L."/>
            <person name="Kruys A."/>
            <person name="Hutchinson M.I."/>
            <person name="Powell A.J."/>
            <person name="Barry K."/>
            <person name="Miller A.N."/>
            <person name="Grigoriev I.V."/>
            <person name="Debuchy R."/>
            <person name="Gladieux P."/>
            <person name="Thoren M.H."/>
            <person name="Johannesson H."/>
        </authorList>
    </citation>
    <scope>NUCLEOTIDE SEQUENCE</scope>
    <source>
        <strain evidence="5">CBS 532.94</strain>
    </source>
</reference>
<reference evidence="5" key="1">
    <citation type="journal article" date="2023" name="Mol. Phylogenet. Evol.">
        <title>Genome-scale phylogeny and comparative genomics of the fungal order Sordariales.</title>
        <authorList>
            <person name="Hensen N."/>
            <person name="Bonometti L."/>
            <person name="Westerberg I."/>
            <person name="Brannstrom I.O."/>
            <person name="Guillou S."/>
            <person name="Cros-Aarteil S."/>
            <person name="Calhoun S."/>
            <person name="Haridas S."/>
            <person name="Kuo A."/>
            <person name="Mondo S."/>
            <person name="Pangilinan J."/>
            <person name="Riley R."/>
            <person name="LaButti K."/>
            <person name="Andreopoulos B."/>
            <person name="Lipzen A."/>
            <person name="Chen C."/>
            <person name="Yan M."/>
            <person name="Daum C."/>
            <person name="Ng V."/>
            <person name="Clum A."/>
            <person name="Steindorff A."/>
            <person name="Ohm R.A."/>
            <person name="Martin F."/>
            <person name="Silar P."/>
            <person name="Natvig D.O."/>
            <person name="Lalanne C."/>
            <person name="Gautier V."/>
            <person name="Ament-Velasquez S.L."/>
            <person name="Kruys A."/>
            <person name="Hutchinson M.I."/>
            <person name="Powell A.J."/>
            <person name="Barry K."/>
            <person name="Miller A.N."/>
            <person name="Grigoriev I.V."/>
            <person name="Debuchy R."/>
            <person name="Gladieux P."/>
            <person name="Hiltunen Thoren M."/>
            <person name="Johannesson H."/>
        </authorList>
    </citation>
    <scope>NUCLEOTIDE SEQUENCE</scope>
    <source>
        <strain evidence="5">CBS 532.94</strain>
    </source>
</reference>
<dbReference type="AlphaFoldDB" id="A0AAN7C1J7"/>
<dbReference type="CDD" id="cd00167">
    <property type="entry name" value="SANT"/>
    <property type="match status" value="1"/>
</dbReference>
<dbReference type="EMBL" id="MU860508">
    <property type="protein sequence ID" value="KAK4233638.1"/>
    <property type="molecule type" value="Genomic_DNA"/>
</dbReference>
<dbReference type="InterPro" id="IPR023780">
    <property type="entry name" value="Chromo_domain"/>
</dbReference>
<dbReference type="SUPFAM" id="SSF54160">
    <property type="entry name" value="Chromo domain-like"/>
    <property type="match status" value="1"/>
</dbReference>
<evidence type="ECO:0000256" key="1">
    <source>
        <dbReference type="ARBA" id="ARBA00011353"/>
    </source>
</evidence>